<evidence type="ECO:0000313" key="3">
    <source>
        <dbReference type="Proteomes" id="UP000050795"/>
    </source>
</evidence>
<reference evidence="3" key="1">
    <citation type="submission" date="2022-06" db="EMBL/GenBank/DDBJ databases">
        <authorList>
            <person name="Berger JAMES D."/>
            <person name="Berger JAMES D."/>
        </authorList>
    </citation>
    <scope>NUCLEOTIDE SEQUENCE [LARGE SCALE GENOMIC DNA]</scope>
</reference>
<dbReference type="AlphaFoldDB" id="A0AA85JER8"/>
<keyword evidence="1" id="KW-0175">Coiled coil</keyword>
<organism evidence="3 4">
    <name type="scientific">Trichobilharzia regenti</name>
    <name type="common">Nasal bird schistosome</name>
    <dbReference type="NCBI Taxonomy" id="157069"/>
    <lineage>
        <taxon>Eukaryota</taxon>
        <taxon>Metazoa</taxon>
        <taxon>Spiralia</taxon>
        <taxon>Lophotrochozoa</taxon>
        <taxon>Platyhelminthes</taxon>
        <taxon>Trematoda</taxon>
        <taxon>Digenea</taxon>
        <taxon>Strigeidida</taxon>
        <taxon>Schistosomatoidea</taxon>
        <taxon>Schistosomatidae</taxon>
        <taxon>Trichobilharzia</taxon>
    </lineage>
</organism>
<evidence type="ECO:0000256" key="1">
    <source>
        <dbReference type="SAM" id="Coils"/>
    </source>
</evidence>
<feature type="region of interest" description="Disordered" evidence="2">
    <location>
        <begin position="392"/>
        <end position="417"/>
    </location>
</feature>
<dbReference type="Proteomes" id="UP000050795">
    <property type="component" value="Unassembled WGS sequence"/>
</dbReference>
<evidence type="ECO:0000256" key="2">
    <source>
        <dbReference type="SAM" id="MobiDB-lite"/>
    </source>
</evidence>
<feature type="coiled-coil region" evidence="1">
    <location>
        <begin position="106"/>
        <end position="133"/>
    </location>
</feature>
<accession>A0AA85JER8</accession>
<dbReference type="PANTHER" id="PTHR31935:SF1">
    <property type="entry name" value="COILED-COIL DOMAIN-CONTAINING PROTEIN 13"/>
    <property type="match status" value="1"/>
</dbReference>
<feature type="compositionally biased region" description="Basic and acidic residues" evidence="2">
    <location>
        <begin position="1"/>
        <end position="14"/>
    </location>
</feature>
<dbReference type="PANTHER" id="PTHR31935">
    <property type="entry name" value="COILED-COIL DOMAIN-CONTAINING PROTEIN 13"/>
    <property type="match status" value="1"/>
</dbReference>
<feature type="region of interest" description="Disordered" evidence="2">
    <location>
        <begin position="467"/>
        <end position="494"/>
    </location>
</feature>
<protein>
    <submittedName>
        <fullName evidence="4">Coiled-coil domain-containing protein 13</fullName>
    </submittedName>
</protein>
<sequence length="584" mass="66884">MLDYFHEKDTKQEENNSLVGNRSEASKFTSNDIGLDVASLKIIELSKKIRELNAALISERNKCNNLHQTVKRLESSNQSKEAGVCHLCKQSKMSYTEEKLDSTTERMEQEKKLKKLESVVSELRQKVQVLNRDLLLAKKVVEAETGEAIPNISTWLTNMRLKNGIQDGGTCSVFSNWRGRQQQISALKNRIAKLQSQLNAKTISRSEDIICKQNAEDELFSGATSFGISYFQEDGELQTPKTCHTPMLNHLTEQNLTKSSAKQLQDDKKQLEEELCSTKSKLQKTKQRVNNLGQEQKELKKQIVFLIQKGKHDDELIESLVQRNECLQKEVTNMQNLITEREEEIERLNQELSSLEQRKEIEVDKLKEIIAEKNEHIDNVNKCLAEANQKENDSKCELENNRNGTPPNSKQQNNSSSCSFIDSEYDLVKSLTTERDGLLKLIEGMEFRIEELLSQKNALEIQNAQLARRSDDKHGTKLKSSTKREKIPNVSNSETNEDDTMLDYLLNSNYVKDVICQCNLSAHSVKIITKCIRELQTALAKSHDEIISLKGNLKLTSDYRKEDLKLVMQMVEEIRQQQRNKSST</sequence>
<dbReference type="InterPro" id="IPR038929">
    <property type="entry name" value="CCDC13"/>
</dbReference>
<dbReference type="WBParaSite" id="TREG1_18390.1">
    <property type="protein sequence ID" value="TREG1_18390.1"/>
    <property type="gene ID" value="TREG1_18390"/>
</dbReference>
<proteinExistence type="predicted"/>
<feature type="compositionally biased region" description="Low complexity" evidence="2">
    <location>
        <begin position="408"/>
        <end position="417"/>
    </location>
</feature>
<feature type="coiled-coil region" evidence="1">
    <location>
        <begin position="254"/>
        <end position="390"/>
    </location>
</feature>
<evidence type="ECO:0000313" key="4">
    <source>
        <dbReference type="WBParaSite" id="TREG1_18390.1"/>
    </source>
</evidence>
<feature type="coiled-coil region" evidence="1">
    <location>
        <begin position="35"/>
        <end position="62"/>
    </location>
</feature>
<keyword evidence="3" id="KW-1185">Reference proteome</keyword>
<feature type="region of interest" description="Disordered" evidence="2">
    <location>
        <begin position="1"/>
        <end position="23"/>
    </location>
</feature>
<name>A0AA85JER8_TRIRE</name>
<reference evidence="4" key="2">
    <citation type="submission" date="2023-11" db="UniProtKB">
        <authorList>
            <consortium name="WormBaseParasite"/>
        </authorList>
    </citation>
    <scope>IDENTIFICATION</scope>
</reference>